<dbReference type="AlphaFoldDB" id="A0A7Y8EFY7"/>
<name>A0A7Y8EFY7_9PSED</name>
<evidence type="ECO:0000313" key="1">
    <source>
        <dbReference type="EMBL" id="NWE13956.1"/>
    </source>
</evidence>
<dbReference type="Proteomes" id="UP000531950">
    <property type="component" value="Unassembled WGS sequence"/>
</dbReference>
<accession>A0A7Y8EFY7</accession>
<protein>
    <submittedName>
        <fullName evidence="1">Uncharacterized protein</fullName>
    </submittedName>
</protein>
<gene>
    <name evidence="1" type="ORF">HX822_13490</name>
</gene>
<dbReference type="EMBL" id="JACARG010000023">
    <property type="protein sequence ID" value="NWE13956.1"/>
    <property type="molecule type" value="Genomic_DNA"/>
</dbReference>
<evidence type="ECO:0000313" key="2">
    <source>
        <dbReference type="Proteomes" id="UP000531950"/>
    </source>
</evidence>
<sequence>MEREQLVDAYANRVKAQIGNIESGSEGERNVKFQNVRLFMEPSGYFSAGLLAAGYDPNEKITVTFNSYVGKWKPEHLTDTDTRTYFAWEIAAGALKHDKPPGGGLLNFHQMEIAPKDQSKINDLESLGKKLQNYWEDEIAKPMRDESGEITKRSGKADNYITRGTLQSLANNKESFKKLSTEGQEAVNRTLENNGQVIIPNIYGFPLAGYAFIPYTPYDGNYDHRPNKGLMIDLKNGAVHEIRGDEDFSNWTKSNRNDLLRSFNASDRQGGKDAHWPKAGDVLNNLIAGNHASYPGYSSLLKDKAVPVWETFNYTESRGSEYRLKYGNLDSSIAAKYQEVNAKNAVWSDQTEVFGSSQQIWKDAKELWGRTFGYVPILGNAGNIYFGVHDSTYGMTADDRIGGSAAAVISGLQLLHELAPYAAESGSGGVPANVNALKAKDYSWEYNSKTNDFELVRVQKEPTSLAPLAPITETVSKDGNLVTLTGTKDNLNKVEDNLYTFADMNKKGTQHRLNIIAHGDGTHIFYNGKKHTPQGLYNTLKRNGVIVSHYDNIRILSCYSGKLGENSFAAEFQRLTDRPVKGYTGEIIARYSAEEITGDSNVIYKSGENPVDNPDAINNNSIENKEFKPEKNNPYSIFQNPFKWWKFSYKPVVFAPGTNSL</sequence>
<proteinExistence type="predicted"/>
<reference evidence="1 2" key="1">
    <citation type="submission" date="2020-04" db="EMBL/GenBank/DDBJ databases">
        <title>Molecular characterization of pseudomonads from Agaricus bisporus reveal novel blotch 2 pathogens in Western Europe.</title>
        <authorList>
            <person name="Taparia T."/>
            <person name="Krijger M."/>
            <person name="Haynes E."/>
            <person name="Elpinstone J.G."/>
            <person name="Noble R."/>
            <person name="Van Der Wolf J."/>
        </authorList>
    </citation>
    <scope>NUCLEOTIDE SEQUENCE [LARGE SCALE GENOMIC DNA]</scope>
    <source>
        <strain evidence="1 2">IPO3782</strain>
    </source>
</reference>
<organism evidence="1 2">
    <name type="scientific">Pseudomonas yamanorum</name>
    <dbReference type="NCBI Taxonomy" id="515393"/>
    <lineage>
        <taxon>Bacteria</taxon>
        <taxon>Pseudomonadati</taxon>
        <taxon>Pseudomonadota</taxon>
        <taxon>Gammaproteobacteria</taxon>
        <taxon>Pseudomonadales</taxon>
        <taxon>Pseudomonadaceae</taxon>
        <taxon>Pseudomonas</taxon>
    </lineage>
</organism>
<comment type="caution">
    <text evidence="1">The sequence shown here is derived from an EMBL/GenBank/DDBJ whole genome shotgun (WGS) entry which is preliminary data.</text>
</comment>